<dbReference type="HOGENOM" id="CLU_301043_0_0_10"/>
<dbReference type="PANTHER" id="PTHR12558">
    <property type="entry name" value="CELL DIVISION CYCLE 16,23,27"/>
    <property type="match status" value="1"/>
</dbReference>
<dbReference type="RefSeq" id="WP_014019084.1">
    <property type="nucleotide sequence ID" value="NC_015914.1"/>
</dbReference>
<dbReference type="PANTHER" id="PTHR12558:SF13">
    <property type="entry name" value="CELL DIVISION CYCLE PROTEIN 27 HOMOLOG"/>
    <property type="match status" value="1"/>
</dbReference>
<dbReference type="KEGG" id="cmr:Cycma_1015"/>
<protein>
    <submittedName>
        <fullName evidence="5">TPR repeat-containing protein</fullName>
    </submittedName>
</protein>
<dbReference type="InterPro" id="IPR011990">
    <property type="entry name" value="TPR-like_helical_dom_sf"/>
</dbReference>
<accession>G0IUM4</accession>
<evidence type="ECO:0000313" key="6">
    <source>
        <dbReference type="Proteomes" id="UP000001635"/>
    </source>
</evidence>
<feature type="domain" description="DUF5107" evidence="3">
    <location>
        <begin position="52"/>
        <end position="356"/>
    </location>
</feature>
<keyword evidence="6" id="KW-1185">Reference proteome</keyword>
<dbReference type="Pfam" id="PF17128">
    <property type="entry name" value="DUF5107"/>
    <property type="match status" value="1"/>
</dbReference>
<evidence type="ECO:0000313" key="5">
    <source>
        <dbReference type="EMBL" id="AEL24787.1"/>
    </source>
</evidence>
<gene>
    <name evidence="5" type="ordered locus">Cycma_1015</name>
</gene>
<evidence type="ECO:0000259" key="4">
    <source>
        <dbReference type="Pfam" id="PF25064"/>
    </source>
</evidence>
<dbReference type="Pfam" id="PF14559">
    <property type="entry name" value="TPR_19"/>
    <property type="match status" value="1"/>
</dbReference>
<feature type="repeat" description="TPR" evidence="1">
    <location>
        <begin position="566"/>
        <end position="599"/>
    </location>
</feature>
<keyword evidence="1" id="KW-0802">TPR repeat</keyword>
<dbReference type="PROSITE" id="PS50005">
    <property type="entry name" value="TPR"/>
    <property type="match status" value="1"/>
</dbReference>
<proteinExistence type="predicted"/>
<dbReference type="EMBL" id="CP002955">
    <property type="protein sequence ID" value="AEL24787.1"/>
    <property type="molecule type" value="Genomic_DNA"/>
</dbReference>
<name>G0IUM4_CYCMS</name>
<dbReference type="eggNOG" id="COG0457">
    <property type="taxonomic scope" value="Bacteria"/>
</dbReference>
<dbReference type="Pfam" id="PF25064">
    <property type="entry name" value="ARM_TT21_5th"/>
    <property type="match status" value="1"/>
</dbReference>
<keyword evidence="2" id="KW-0732">Signal</keyword>
<dbReference type="InterPro" id="IPR056835">
    <property type="entry name" value="ARM_TT21_5th"/>
</dbReference>
<dbReference type="SUPFAM" id="SSF48452">
    <property type="entry name" value="TPR-like"/>
    <property type="match status" value="2"/>
</dbReference>
<evidence type="ECO:0000256" key="2">
    <source>
        <dbReference type="SAM" id="SignalP"/>
    </source>
</evidence>
<feature type="signal peptide" evidence="2">
    <location>
        <begin position="1"/>
        <end position="21"/>
    </location>
</feature>
<dbReference type="Proteomes" id="UP000001635">
    <property type="component" value="Chromosome"/>
</dbReference>
<reference evidence="6" key="1">
    <citation type="submission" date="2011-07" db="EMBL/GenBank/DDBJ databases">
        <title>The complete genome of Cyclobacterium marinum DSM 745.</title>
        <authorList>
            <person name="Lucas S."/>
            <person name="Han J."/>
            <person name="Lapidus A."/>
            <person name="Bruce D."/>
            <person name="Goodwin L."/>
            <person name="Pitluck S."/>
            <person name="Peters L."/>
            <person name="Kyrpides N."/>
            <person name="Mavromatis K."/>
            <person name="Ivanova N."/>
            <person name="Ovchinnikova G."/>
            <person name="Chertkov O."/>
            <person name="Detter J.C."/>
            <person name="Tapia R."/>
            <person name="Han C."/>
            <person name="Land M."/>
            <person name="Hauser L."/>
            <person name="Markowitz V."/>
            <person name="Cheng J.-F."/>
            <person name="Hugenholtz P."/>
            <person name="Woyke T."/>
            <person name="Wu D."/>
            <person name="Tindall B."/>
            <person name="Schuetze A."/>
            <person name="Brambilla E."/>
            <person name="Klenk H.-P."/>
            <person name="Eisen J.A."/>
        </authorList>
    </citation>
    <scope>NUCLEOTIDE SEQUENCE [LARGE SCALE GENOMIC DNA]</scope>
    <source>
        <strain evidence="6">ATCC 25205 / DSM 745 / LMG 13164 / NCIMB 1802</strain>
    </source>
</reference>
<feature type="chain" id="PRO_5003400803" evidence="2">
    <location>
        <begin position="22"/>
        <end position="1035"/>
    </location>
</feature>
<dbReference type="SMART" id="SM00028">
    <property type="entry name" value="TPR"/>
    <property type="match status" value="6"/>
</dbReference>
<dbReference type="OrthoDB" id="174931at2"/>
<dbReference type="AlphaFoldDB" id="G0IUM4"/>
<evidence type="ECO:0000256" key="1">
    <source>
        <dbReference type="PROSITE-ProRule" id="PRU00339"/>
    </source>
</evidence>
<dbReference type="InterPro" id="IPR019734">
    <property type="entry name" value="TPR_rpt"/>
</dbReference>
<dbReference type="InterPro" id="IPR033396">
    <property type="entry name" value="DUF5107"/>
</dbReference>
<dbReference type="STRING" id="880070.Cycma_1015"/>
<feature type="domain" description="Tetratricopeptide repeat protein 21A/21B fifth ARM repeats" evidence="4">
    <location>
        <begin position="477"/>
        <end position="577"/>
    </location>
</feature>
<dbReference type="Gene3D" id="1.25.40.10">
    <property type="entry name" value="Tetratricopeptide repeat domain"/>
    <property type="match status" value="3"/>
</dbReference>
<sequence length="1035" mass="118063">MNLKIAVLLTVMLTTANLGLAQEVQISQQPTVFETYPFSDPNPVPSLAYRPNIYPYFNFEGYSTKPEKIKWDLITMENDYLKITVMPQIGGRIWGAIEKSTGEDFIYENEVVKFRNIAMRGPWTSGGIEFNFGIIGHSPATASPVDYMYYENEDGSITCVVGTIDLPSRTQWRVKINLPKDKAFFETEGIWYNPEPLRQPYYNWMTAAAHVANDQEFYYPGHIALQHSGEVKDWPIQDGIAINHYKNNNFGGAKSQHIAGSFLNHFGGYFHNKGIGFGHFSTYDDSPGKKLWLWALSRNGGIWEDLLTDNDGQYMEFQAGRMLNQFSPSKSVETPLTKAGFAPYTLDQWSNYWFPVKDIGGISDVSKTGVVHVKQSDNLISLGFNPFQKVDGELEIFINGKQEQTVAVQAMPMEAINHEIKYDQPVKELEIIFAGEQLYKWTDKDEMKLSRPFDKTKAPLLSENQELYFEARQYYYSRNYKEARLAYEQLLENEPGHLQARIDYAELLLRYTAYEEALANIYKALATDYFDHQANFVAGSIYNALGQTNQALEAFGWAARSMEFRSSAYAIMSELYLADGQLNQAVDFANKALQNNTSNIMALQVLAVSQRLKGEKAQALKTLDQLWEIDPLNHFIRFEHYLLDKSQSSLEKFKAMIKNEMPFQSYLELAAVYNKYKQKEIAIQLLENSPKHPLVNLWLAYLDPAQKDEQLNQMITQPSAFVLPFRKETLPMLKWAKSEISSWKVDYYLALNLMALGQEEEGHQLIEAIGQSADEATFYLSRALLLDQQEDKKKQEDLEKALSMDQSQWRTWFQLTKHFDNNGENQKALSLVKEAVKAFPGNYVLEMEYIQLLNQAGQYKTAMKLLDKIEVLPHEGAGGGRTLYESVYLNATLQDIKAKRWNAALTKIEKSRLWPENLGVGKPYTPKEILQDYLSAMVYKAKNEQSKSRDYLEAVIAQADKVNINSQEQALVLLAMKNNSQKAAAAELMEKIKKEGKAASVVKIEQLIDYAESSESAPSDLENDKGIVKRIIEAF</sequence>
<organism evidence="5 6">
    <name type="scientific">Cyclobacterium marinum (strain ATCC 25205 / DSM 745 / LMG 13164 / NCIMB 1802)</name>
    <name type="common">Flectobacillus marinus</name>
    <dbReference type="NCBI Taxonomy" id="880070"/>
    <lineage>
        <taxon>Bacteria</taxon>
        <taxon>Pseudomonadati</taxon>
        <taxon>Bacteroidota</taxon>
        <taxon>Cytophagia</taxon>
        <taxon>Cytophagales</taxon>
        <taxon>Cyclobacteriaceae</taxon>
        <taxon>Cyclobacterium</taxon>
    </lineage>
</organism>
<evidence type="ECO:0000259" key="3">
    <source>
        <dbReference type="Pfam" id="PF17128"/>
    </source>
</evidence>